<proteinExistence type="predicted"/>
<sequence>MTCGCSNKSEAHVSQCIPRIASNTIVMLMIIMVIPMNTILKAPGCLLGASKNVEDAARADEVKLWEHVFELRFELRLLSGEVEYNLNGAPFPARSVASMEDADVGGARWDPFTRVELHELLQRGSLGGAKGIQDQDESGNSCRIPINLQPRRWTVLNSFHWERKKEEESVTLGAWQ</sequence>
<evidence type="ECO:0000313" key="2">
    <source>
        <dbReference type="EMBL" id="KAL2731805.1"/>
    </source>
</evidence>
<keyword evidence="3" id="KW-1185">Reference proteome</keyword>
<name>A0ABD2BGM7_VESSQ</name>
<evidence type="ECO:0000313" key="3">
    <source>
        <dbReference type="Proteomes" id="UP001607302"/>
    </source>
</evidence>
<protein>
    <submittedName>
        <fullName evidence="2">Uncharacterized protein</fullName>
    </submittedName>
</protein>
<evidence type="ECO:0000256" key="1">
    <source>
        <dbReference type="SAM" id="Phobius"/>
    </source>
</evidence>
<keyword evidence="1" id="KW-1133">Transmembrane helix</keyword>
<comment type="caution">
    <text evidence="2">The sequence shown here is derived from an EMBL/GenBank/DDBJ whole genome shotgun (WGS) entry which is preliminary data.</text>
</comment>
<reference evidence="2 3" key="1">
    <citation type="journal article" date="2024" name="Ann. Entomol. Soc. Am.">
        <title>Genomic analyses of the southern and eastern yellowjacket wasps (Hymenoptera: Vespidae) reveal evolutionary signatures of social life.</title>
        <authorList>
            <person name="Catto M.A."/>
            <person name="Caine P.B."/>
            <person name="Orr S.E."/>
            <person name="Hunt B.G."/>
            <person name="Goodisman M.A.D."/>
        </authorList>
    </citation>
    <scope>NUCLEOTIDE SEQUENCE [LARGE SCALE GENOMIC DNA]</scope>
    <source>
        <strain evidence="2">233</strain>
        <tissue evidence="2">Head and thorax</tissue>
    </source>
</reference>
<accession>A0ABD2BGM7</accession>
<organism evidence="2 3">
    <name type="scientific">Vespula squamosa</name>
    <name type="common">Southern yellow jacket</name>
    <name type="synonym">Wasp</name>
    <dbReference type="NCBI Taxonomy" id="30214"/>
    <lineage>
        <taxon>Eukaryota</taxon>
        <taxon>Metazoa</taxon>
        <taxon>Ecdysozoa</taxon>
        <taxon>Arthropoda</taxon>
        <taxon>Hexapoda</taxon>
        <taxon>Insecta</taxon>
        <taxon>Pterygota</taxon>
        <taxon>Neoptera</taxon>
        <taxon>Endopterygota</taxon>
        <taxon>Hymenoptera</taxon>
        <taxon>Apocrita</taxon>
        <taxon>Aculeata</taxon>
        <taxon>Vespoidea</taxon>
        <taxon>Vespidae</taxon>
        <taxon>Vespinae</taxon>
        <taxon>Vespula</taxon>
    </lineage>
</organism>
<keyword evidence="1" id="KW-0812">Transmembrane</keyword>
<dbReference type="EMBL" id="JAUDFV010000102">
    <property type="protein sequence ID" value="KAL2731805.1"/>
    <property type="molecule type" value="Genomic_DNA"/>
</dbReference>
<feature type="transmembrane region" description="Helical" evidence="1">
    <location>
        <begin position="20"/>
        <end position="40"/>
    </location>
</feature>
<gene>
    <name evidence="2" type="ORF">V1478_004493</name>
</gene>
<keyword evidence="1" id="KW-0472">Membrane</keyword>
<dbReference type="AlphaFoldDB" id="A0ABD2BGM7"/>
<dbReference type="Proteomes" id="UP001607302">
    <property type="component" value="Unassembled WGS sequence"/>
</dbReference>